<proteinExistence type="inferred from homology"/>
<sequence>KMGILKDLIKFRSTIILIVTPIIFLPLMIFPPPHLYTEMACAYTILVMAVYWVTEVVPLAVTALLPLVFYPFLGVLPASKVSMQYLKDVNVLFLGGLTVAVAVEHWNLHKRIALKVLTFVGAKPRWLLFGFMATTAFLSMWISNVATTAMMIPIAQAVLHELISDQYPIFPNTQQSHITPPLNRPISPHSNNNPKLPIPVKTPYYSLHLPHPQNNDKELISVGDSGRSTPDDSDEPHHPHIVHPSSGIGTYGPQWLVGIWVCVCVCVCTRVGVLIVLTGLASPAPPPIDQRVETFCFCYMHYNIIPIVSLTMVTQSQLLHNTYIIKQYLYILLTLYLPSFREIFPCFLGKRSKSKDELQAERVIRRQYEELGAMSFAEKSVLGLFITLALLWLTRDPGFVRGWGSLPIFRSKYMVGKPLVLPTYASPMEPVPPLLSWNVVQQKMAWNVILLLGGGFAMALGSKESGLSSWIGQQMEPLNGIPPFWANLICCVVICALTQCTSNTATATVFLPILAELAQTLGVNPLYLMLPATVITSYAFMLPVSTPPNAIAYSYGYLSMSDMIKAGFMMNICGIFFALFSVNAFGGPAFSVFVTHPSWLPSMATV</sequence>
<reference evidence="8" key="3">
    <citation type="submission" date="2025-09" db="UniProtKB">
        <authorList>
            <consortium name="Ensembl"/>
        </authorList>
    </citation>
    <scope>IDENTIFICATION</scope>
</reference>
<feature type="transmembrane region" description="Helical" evidence="7">
    <location>
        <begin position="255"/>
        <end position="277"/>
    </location>
</feature>
<feature type="transmembrane region" description="Helical" evidence="7">
    <location>
        <begin position="12"/>
        <end position="30"/>
    </location>
</feature>
<feature type="transmembrane region" description="Helical" evidence="7">
    <location>
        <begin position="126"/>
        <end position="146"/>
    </location>
</feature>
<organism evidence="8 9">
    <name type="scientific">Ciona savignyi</name>
    <name type="common">Pacific transparent sea squirt</name>
    <dbReference type="NCBI Taxonomy" id="51511"/>
    <lineage>
        <taxon>Eukaryota</taxon>
        <taxon>Metazoa</taxon>
        <taxon>Chordata</taxon>
        <taxon>Tunicata</taxon>
        <taxon>Ascidiacea</taxon>
        <taxon>Phlebobranchia</taxon>
        <taxon>Cionidae</taxon>
        <taxon>Ciona</taxon>
    </lineage>
</organism>
<reference evidence="8" key="2">
    <citation type="submission" date="2025-08" db="UniProtKB">
        <authorList>
            <consortium name="Ensembl"/>
        </authorList>
    </citation>
    <scope>IDENTIFICATION</scope>
</reference>
<feature type="transmembrane region" description="Helical" evidence="7">
    <location>
        <begin position="50"/>
        <end position="73"/>
    </location>
</feature>
<feature type="transmembrane region" description="Helical" evidence="7">
    <location>
        <begin position="484"/>
        <end position="514"/>
    </location>
</feature>
<keyword evidence="9" id="KW-1185">Reference proteome</keyword>
<evidence type="ECO:0000313" key="9">
    <source>
        <dbReference type="Proteomes" id="UP000007875"/>
    </source>
</evidence>
<evidence type="ECO:0000256" key="5">
    <source>
        <dbReference type="ARBA" id="ARBA00023136"/>
    </source>
</evidence>
<keyword evidence="5 7" id="KW-0472">Membrane</keyword>
<feature type="transmembrane region" description="Helical" evidence="7">
    <location>
        <begin position="444"/>
        <end position="463"/>
    </location>
</feature>
<dbReference type="PANTHER" id="PTHR10283:SF135">
    <property type="entry name" value="SOLUTE CARRIER FAMILY 13 MEMBER 5"/>
    <property type="match status" value="1"/>
</dbReference>
<name>H2YIN1_CIOSA</name>
<keyword evidence="4 7" id="KW-1133">Transmembrane helix</keyword>
<dbReference type="Ensembl" id="ENSCSAVT00000005251.1">
    <property type="protein sequence ID" value="ENSCSAVP00000005180.1"/>
    <property type="gene ID" value="ENSCSAVG00000003089.1"/>
</dbReference>
<evidence type="ECO:0000313" key="8">
    <source>
        <dbReference type="Ensembl" id="ENSCSAVP00000005180.1"/>
    </source>
</evidence>
<feature type="region of interest" description="Disordered" evidence="6">
    <location>
        <begin position="218"/>
        <end position="244"/>
    </location>
</feature>
<evidence type="ECO:0000256" key="3">
    <source>
        <dbReference type="ARBA" id="ARBA00022692"/>
    </source>
</evidence>
<evidence type="ECO:0000256" key="6">
    <source>
        <dbReference type="SAM" id="MobiDB-lite"/>
    </source>
</evidence>
<accession>H2YIN1</accession>
<evidence type="ECO:0008006" key="10">
    <source>
        <dbReference type="Google" id="ProtNLM"/>
    </source>
</evidence>
<feature type="transmembrane region" description="Helical" evidence="7">
    <location>
        <begin position="566"/>
        <end position="593"/>
    </location>
</feature>
<dbReference type="PANTHER" id="PTHR10283">
    <property type="entry name" value="SOLUTE CARRIER FAMILY 13 MEMBER"/>
    <property type="match status" value="1"/>
</dbReference>
<dbReference type="STRING" id="51511.ENSCSAVP00000005180"/>
<dbReference type="InParanoid" id="H2YIN1"/>
<keyword evidence="3 7" id="KW-0812">Transmembrane</keyword>
<feature type="transmembrane region" description="Helical" evidence="7">
    <location>
        <begin position="85"/>
        <end position="106"/>
    </location>
</feature>
<dbReference type="GO" id="GO:0015370">
    <property type="term" value="F:solute:sodium symporter activity"/>
    <property type="evidence" value="ECO:0007669"/>
    <property type="project" value="UniProtKB-ARBA"/>
</dbReference>
<dbReference type="Proteomes" id="UP000007875">
    <property type="component" value="Unassembled WGS sequence"/>
</dbReference>
<evidence type="ECO:0000256" key="4">
    <source>
        <dbReference type="ARBA" id="ARBA00022989"/>
    </source>
</evidence>
<comment type="subcellular location">
    <subcellularLocation>
        <location evidence="1">Membrane</location>
        <topology evidence="1">Multi-pass membrane protein</topology>
    </subcellularLocation>
</comment>
<comment type="similarity">
    <text evidence="2">Belongs to the SLC13A/DASS transporter (TC 2.A.47) family. NADC subfamily.</text>
</comment>
<evidence type="ECO:0000256" key="7">
    <source>
        <dbReference type="SAM" id="Phobius"/>
    </source>
</evidence>
<dbReference type="InterPro" id="IPR001898">
    <property type="entry name" value="SLC13A/DASS"/>
</dbReference>
<protein>
    <recommendedName>
        <fullName evidence="10">Citrate transporter-like domain-containing protein</fullName>
    </recommendedName>
</protein>
<evidence type="ECO:0000256" key="2">
    <source>
        <dbReference type="ARBA" id="ARBA00006772"/>
    </source>
</evidence>
<dbReference type="AlphaFoldDB" id="H2YIN1"/>
<reference evidence="9" key="1">
    <citation type="submission" date="2003-08" db="EMBL/GenBank/DDBJ databases">
        <authorList>
            <person name="Birren B."/>
            <person name="Nusbaum C."/>
            <person name="Abebe A."/>
            <person name="Abouelleil A."/>
            <person name="Adekoya E."/>
            <person name="Ait-zahra M."/>
            <person name="Allen N."/>
            <person name="Allen T."/>
            <person name="An P."/>
            <person name="Anderson M."/>
            <person name="Anderson S."/>
            <person name="Arachchi H."/>
            <person name="Armbruster J."/>
            <person name="Bachantsang P."/>
            <person name="Baldwin J."/>
            <person name="Barry A."/>
            <person name="Bayul T."/>
            <person name="Blitshsteyn B."/>
            <person name="Bloom T."/>
            <person name="Blye J."/>
            <person name="Boguslavskiy L."/>
            <person name="Borowsky M."/>
            <person name="Boukhgalter B."/>
            <person name="Brunache A."/>
            <person name="Butler J."/>
            <person name="Calixte N."/>
            <person name="Calvo S."/>
            <person name="Camarata J."/>
            <person name="Campo K."/>
            <person name="Chang J."/>
            <person name="Cheshatsang Y."/>
            <person name="Citroen M."/>
            <person name="Collymore A."/>
            <person name="Considine T."/>
            <person name="Cook A."/>
            <person name="Cooke P."/>
            <person name="Corum B."/>
            <person name="Cuomo C."/>
            <person name="David R."/>
            <person name="Dawoe T."/>
            <person name="Degray S."/>
            <person name="Dodge S."/>
            <person name="Dooley K."/>
            <person name="Dorje P."/>
            <person name="Dorjee K."/>
            <person name="Dorris L."/>
            <person name="Duffey N."/>
            <person name="Dupes A."/>
            <person name="Elkins T."/>
            <person name="Engels R."/>
            <person name="Erickson J."/>
            <person name="Farina A."/>
            <person name="Faro S."/>
            <person name="Ferreira P."/>
            <person name="Fischer H."/>
            <person name="Fitzgerald M."/>
            <person name="Foley K."/>
            <person name="Gage D."/>
            <person name="Galagan J."/>
            <person name="Gearin G."/>
            <person name="Gnerre S."/>
            <person name="Gnirke A."/>
            <person name="Goyette A."/>
            <person name="Graham J."/>
            <person name="Grandbois E."/>
            <person name="Gyaltsen K."/>
            <person name="Hafez N."/>
            <person name="Hagopian D."/>
            <person name="Hagos B."/>
            <person name="Hall J."/>
            <person name="Hatcher B."/>
            <person name="Heller A."/>
            <person name="Higgins H."/>
            <person name="Honan T."/>
            <person name="Horn A."/>
            <person name="Houde N."/>
            <person name="Hughes L."/>
            <person name="Hulme W."/>
            <person name="Husby E."/>
            <person name="Iliev I."/>
            <person name="Jaffe D."/>
            <person name="Jones C."/>
            <person name="Kamal M."/>
            <person name="Kamat A."/>
            <person name="Kamvysselis M."/>
            <person name="Karlsson E."/>
            <person name="Kells C."/>
            <person name="Kieu A."/>
            <person name="Kisner P."/>
            <person name="Kodira C."/>
            <person name="Kulbokas E."/>
            <person name="Labutti K."/>
            <person name="Lama D."/>
            <person name="Landers T."/>
            <person name="Leger J."/>
            <person name="Levine S."/>
            <person name="Lewis D."/>
            <person name="Lewis T."/>
            <person name="Lindblad-toh K."/>
            <person name="Liu X."/>
            <person name="Lokyitsang T."/>
            <person name="Lokyitsang Y."/>
            <person name="Lucien O."/>
            <person name="Lui A."/>
            <person name="Ma L.J."/>
            <person name="Mabbitt R."/>
            <person name="Macdonald J."/>
            <person name="Maclean C."/>
            <person name="Major J."/>
            <person name="Manning J."/>
            <person name="Marabella R."/>
            <person name="Maru K."/>
            <person name="Matthews C."/>
            <person name="Mauceli E."/>
            <person name="Mccarthy M."/>
            <person name="Mcdonough S."/>
            <person name="Mcghee T."/>
            <person name="Meldrim J."/>
            <person name="Meneus L."/>
            <person name="Mesirov J."/>
            <person name="Mihalev A."/>
            <person name="Mihova T."/>
            <person name="Mikkelsen T."/>
            <person name="Mlenga V."/>
            <person name="Moru K."/>
            <person name="Mozes J."/>
            <person name="Mulrain L."/>
            <person name="Munson G."/>
            <person name="Naylor J."/>
            <person name="Newes C."/>
            <person name="Nguyen C."/>
            <person name="Nguyen N."/>
            <person name="Nguyen T."/>
            <person name="Nicol R."/>
            <person name="Nielsen C."/>
            <person name="Nizzari M."/>
            <person name="Norbu C."/>
            <person name="Norbu N."/>
            <person name="O'donnell P."/>
            <person name="Okoawo O."/>
            <person name="O'leary S."/>
            <person name="Omotosho B."/>
            <person name="O'neill K."/>
            <person name="Osman S."/>
            <person name="Parker S."/>
            <person name="Perrin D."/>
            <person name="Phunkhang P."/>
            <person name="Piqani B."/>
            <person name="Purcell S."/>
            <person name="Rachupka T."/>
            <person name="Ramasamy U."/>
            <person name="Rameau R."/>
            <person name="Ray V."/>
            <person name="Raymond C."/>
            <person name="Retta R."/>
            <person name="Richardson S."/>
            <person name="Rise C."/>
            <person name="Rodriguez J."/>
            <person name="Rogers J."/>
            <person name="Rogov P."/>
            <person name="Rutman M."/>
            <person name="Schupbach R."/>
            <person name="Seaman C."/>
            <person name="Settipalli S."/>
            <person name="Sharpe T."/>
            <person name="Sheridan J."/>
            <person name="Sherpa N."/>
            <person name="Shi J."/>
            <person name="Smirnov S."/>
            <person name="Smith C."/>
            <person name="Sougnez C."/>
            <person name="Spencer B."/>
            <person name="Stalker J."/>
            <person name="Stange-thomann N."/>
            <person name="Stavropoulos S."/>
            <person name="Stetson K."/>
            <person name="Stone C."/>
            <person name="Stone S."/>
            <person name="Stubbs M."/>
            <person name="Talamas J."/>
            <person name="Tchuinga P."/>
            <person name="Tenzing P."/>
            <person name="Tesfaye S."/>
            <person name="Theodore J."/>
            <person name="Thoulutsang Y."/>
            <person name="Topham K."/>
            <person name="Towey S."/>
            <person name="Tsamla T."/>
            <person name="Tsomo N."/>
            <person name="Vallee D."/>
            <person name="Vassiliev H."/>
            <person name="Venkataraman V."/>
            <person name="Vinson J."/>
            <person name="Vo A."/>
            <person name="Wade C."/>
            <person name="Wang S."/>
            <person name="Wangchuk T."/>
            <person name="Wangdi T."/>
            <person name="Whittaker C."/>
            <person name="Wilkinson J."/>
            <person name="Wu Y."/>
            <person name="Wyman D."/>
            <person name="Yadav S."/>
            <person name="Yang S."/>
            <person name="Yang X."/>
            <person name="Yeager S."/>
            <person name="Yee E."/>
            <person name="Young G."/>
            <person name="Zainoun J."/>
            <person name="Zembeck L."/>
            <person name="Zimmer A."/>
            <person name="Zody M."/>
            <person name="Lander E."/>
        </authorList>
    </citation>
    <scope>NUCLEOTIDE SEQUENCE [LARGE SCALE GENOMIC DNA]</scope>
</reference>
<dbReference type="GeneTree" id="ENSGT01030000234550"/>
<dbReference type="Pfam" id="PF00939">
    <property type="entry name" value="Na_sulph_symp"/>
    <property type="match status" value="1"/>
</dbReference>
<dbReference type="GO" id="GO:0005886">
    <property type="term" value="C:plasma membrane"/>
    <property type="evidence" value="ECO:0007669"/>
    <property type="project" value="TreeGrafter"/>
</dbReference>
<evidence type="ECO:0000256" key="1">
    <source>
        <dbReference type="ARBA" id="ARBA00004141"/>
    </source>
</evidence>
<dbReference type="eggNOG" id="KOG1281">
    <property type="taxonomic scope" value="Eukaryota"/>
</dbReference>